<proteinExistence type="predicted"/>
<accession>A0A0J1CQ18</accession>
<dbReference type="InterPro" id="IPR029063">
    <property type="entry name" value="SAM-dependent_MTases_sf"/>
</dbReference>
<protein>
    <recommendedName>
        <fullName evidence="1">Methyltransferase type 11 domain-containing protein</fullName>
    </recommendedName>
</protein>
<sequence length="268" mass="29437">MSEYGLLQDTEDLAQHYEAVNADRQFRAGLSLIDDYLKIREGEDVLDVGTGTGQLAEYVASRVGPKGRVFGIDPLPLRIEFAAKKARPNLHFAVGDAYDLGLFADATFDVVYLNAVLHWLNEKRQPLREFARVLKPGGRIGIMAGAKGQGGELGEIRKRVLSREPFNGYPETTGQPHPVTADELTDLLRETGFVVDTIDVLPNQQMFATPQALIDYIEASSFGNFLGHLPFDLKERASREISIELARLATSEGVAQGGARLFACATRC</sequence>
<organism evidence="2 3">
    <name type="scientific">Caballeronia mineralivorans PML1(12)</name>
    <dbReference type="NCBI Taxonomy" id="908627"/>
    <lineage>
        <taxon>Bacteria</taxon>
        <taxon>Pseudomonadati</taxon>
        <taxon>Pseudomonadota</taxon>
        <taxon>Betaproteobacteria</taxon>
        <taxon>Burkholderiales</taxon>
        <taxon>Burkholderiaceae</taxon>
        <taxon>Caballeronia</taxon>
    </lineage>
</organism>
<evidence type="ECO:0000313" key="2">
    <source>
        <dbReference type="EMBL" id="KLU22431.1"/>
    </source>
</evidence>
<dbReference type="EMBL" id="AEJF01000180">
    <property type="protein sequence ID" value="KLU22431.1"/>
    <property type="molecule type" value="Genomic_DNA"/>
</dbReference>
<dbReference type="InterPro" id="IPR013216">
    <property type="entry name" value="Methyltransf_11"/>
</dbReference>
<dbReference type="Pfam" id="PF08241">
    <property type="entry name" value="Methyltransf_11"/>
    <property type="match status" value="1"/>
</dbReference>
<name>A0A0J1CQ18_9BURK</name>
<dbReference type="PATRIC" id="fig|908627.4.peg.6895"/>
<gene>
    <name evidence="2" type="ORF">EOS_30920</name>
</gene>
<dbReference type="PANTHER" id="PTHR43591">
    <property type="entry name" value="METHYLTRANSFERASE"/>
    <property type="match status" value="1"/>
</dbReference>
<dbReference type="Gene3D" id="3.40.50.150">
    <property type="entry name" value="Vaccinia Virus protein VP39"/>
    <property type="match status" value="1"/>
</dbReference>
<evidence type="ECO:0000259" key="1">
    <source>
        <dbReference type="Pfam" id="PF08241"/>
    </source>
</evidence>
<dbReference type="GO" id="GO:0008757">
    <property type="term" value="F:S-adenosylmethionine-dependent methyltransferase activity"/>
    <property type="evidence" value="ECO:0007669"/>
    <property type="project" value="InterPro"/>
</dbReference>
<evidence type="ECO:0000313" key="3">
    <source>
        <dbReference type="Proteomes" id="UP000035963"/>
    </source>
</evidence>
<keyword evidence="3" id="KW-1185">Reference proteome</keyword>
<dbReference type="Proteomes" id="UP000035963">
    <property type="component" value="Unassembled WGS sequence"/>
</dbReference>
<reference evidence="2 3" key="1">
    <citation type="journal article" date="2015" name="Genome Announc.">
        <title>Draft Genome Sequence of Burkholderia sp. Strain PML1(12), an Ectomycorrhizosphere-Inhabiting Bacterium with Effective Mineral-Weathering Ability.</title>
        <authorList>
            <person name="Uroz S."/>
            <person name="Oger P."/>
        </authorList>
    </citation>
    <scope>NUCLEOTIDE SEQUENCE [LARGE SCALE GENOMIC DNA]</scope>
    <source>
        <strain evidence="3">PML1(12)</strain>
    </source>
</reference>
<dbReference type="PANTHER" id="PTHR43591:SF110">
    <property type="entry name" value="RHODANESE DOMAIN-CONTAINING PROTEIN"/>
    <property type="match status" value="1"/>
</dbReference>
<comment type="caution">
    <text evidence="2">The sequence shown here is derived from an EMBL/GenBank/DDBJ whole genome shotgun (WGS) entry which is preliminary data.</text>
</comment>
<dbReference type="CDD" id="cd02440">
    <property type="entry name" value="AdoMet_MTases"/>
    <property type="match status" value="1"/>
</dbReference>
<feature type="domain" description="Methyltransferase type 11" evidence="1">
    <location>
        <begin position="46"/>
        <end position="140"/>
    </location>
</feature>
<dbReference type="RefSeq" id="WP_047896030.1">
    <property type="nucleotide sequence ID" value="NZ_AEJF01000180.1"/>
</dbReference>
<dbReference type="AlphaFoldDB" id="A0A0J1CQ18"/>
<dbReference type="OrthoDB" id="5513623at2"/>
<dbReference type="SUPFAM" id="SSF53335">
    <property type="entry name" value="S-adenosyl-L-methionine-dependent methyltransferases"/>
    <property type="match status" value="1"/>
</dbReference>